<dbReference type="Proteomes" id="UP000095283">
    <property type="component" value="Unplaced"/>
</dbReference>
<name>A0A1I7WIU0_HETBA</name>
<accession>A0A1I7WIU0</accession>
<evidence type="ECO:0000313" key="2">
    <source>
        <dbReference type="WBParaSite" id="Hba_04887"/>
    </source>
</evidence>
<reference evidence="2" key="1">
    <citation type="submission" date="2016-11" db="UniProtKB">
        <authorList>
            <consortium name="WormBaseParasite"/>
        </authorList>
    </citation>
    <scope>IDENTIFICATION</scope>
</reference>
<protein>
    <submittedName>
        <fullName evidence="2">Uncharacterized protein</fullName>
    </submittedName>
</protein>
<proteinExistence type="predicted"/>
<dbReference type="AlphaFoldDB" id="A0A1I7WIU0"/>
<sequence length="30" mass="3725">MLSFQLFPFVFKGIKIRILNSHYRIQVKYH</sequence>
<evidence type="ECO:0000313" key="1">
    <source>
        <dbReference type="Proteomes" id="UP000095283"/>
    </source>
</evidence>
<dbReference type="WBParaSite" id="Hba_04887">
    <property type="protein sequence ID" value="Hba_04887"/>
    <property type="gene ID" value="Hba_04887"/>
</dbReference>
<keyword evidence="1" id="KW-1185">Reference proteome</keyword>
<organism evidence="1 2">
    <name type="scientific">Heterorhabditis bacteriophora</name>
    <name type="common">Entomopathogenic nematode worm</name>
    <dbReference type="NCBI Taxonomy" id="37862"/>
    <lineage>
        <taxon>Eukaryota</taxon>
        <taxon>Metazoa</taxon>
        <taxon>Ecdysozoa</taxon>
        <taxon>Nematoda</taxon>
        <taxon>Chromadorea</taxon>
        <taxon>Rhabditida</taxon>
        <taxon>Rhabditina</taxon>
        <taxon>Rhabditomorpha</taxon>
        <taxon>Strongyloidea</taxon>
        <taxon>Heterorhabditidae</taxon>
        <taxon>Heterorhabditis</taxon>
    </lineage>
</organism>